<feature type="compositionally biased region" description="Low complexity" evidence="1">
    <location>
        <begin position="172"/>
        <end position="185"/>
    </location>
</feature>
<dbReference type="PANTHER" id="PTHR10338">
    <property type="entry name" value="INTER-ALPHA-TRYPSIN INHIBITOR HEAVY CHAIN FAMILY MEMBER"/>
    <property type="match status" value="1"/>
</dbReference>
<name>A0A6A7G8D0_9CRUS</name>
<feature type="region of interest" description="Disordered" evidence="1">
    <location>
        <begin position="152"/>
        <end position="275"/>
    </location>
</feature>
<evidence type="ECO:0000256" key="1">
    <source>
        <dbReference type="SAM" id="MobiDB-lite"/>
    </source>
</evidence>
<dbReference type="InterPro" id="IPR050934">
    <property type="entry name" value="ITIH"/>
</dbReference>
<protein>
    <submittedName>
        <fullName evidence="2">Inter-alpha-trypsin inhibitor heavy chain H4-like</fullName>
    </submittedName>
</protein>
<dbReference type="PANTHER" id="PTHR10338:SF108">
    <property type="entry name" value="INTER-ALPHA-TRYPSIN INHIBITOR HEAVY CHAIN H4-LIKE PROTEIN"/>
    <property type="match status" value="1"/>
</dbReference>
<reference evidence="2" key="1">
    <citation type="submission" date="2017-11" db="EMBL/GenBank/DDBJ databases">
        <title>The sensing device of the deep-sea amphipod.</title>
        <authorList>
            <person name="Kobayashi H."/>
            <person name="Nagahama T."/>
            <person name="Arai W."/>
            <person name="Sasagawa Y."/>
            <person name="Umeda M."/>
            <person name="Hayashi T."/>
            <person name="Nikaido I."/>
            <person name="Watanabe H."/>
            <person name="Oguri K."/>
            <person name="Kitazato H."/>
            <person name="Fujioka K."/>
            <person name="Kido Y."/>
            <person name="Takami H."/>
        </authorList>
    </citation>
    <scope>NUCLEOTIDE SEQUENCE</scope>
    <source>
        <tissue evidence="2">Whole body</tissue>
    </source>
</reference>
<sequence>MNVQFSYTTDAVVVESLTRTHFHNYFKGSELVVSGQTRSSHEGTIRANITGQGRNGEITMGVTVWNLVSPPDRHLLRHLHLAPTPRNFVRRLWAFLSVKDLLDEEKAAVSHHARANARRKALALALQNHFVTPLTSLVVLQPDQEHCKDYEEDNLDDEQEEESDVTRDTSDGADVGDVAGEGSDVTDNGPGDSDIITGGTDSMPGGGGDVYSRNGSSEEEVLRGPDSEWFDPSLEVDEEKEQQPPLKLEDDDDPVAAAHDQTPDSDNMARSYDLSPRIYSDSGDYPYEDYNALDPLKVSDTTDDTRSCTLPVHHPSTTVWLPLMLLALLYCHLRNSWHPAWVT</sequence>
<proteinExistence type="evidence at transcript level"/>
<feature type="compositionally biased region" description="Acidic residues" evidence="1">
    <location>
        <begin position="152"/>
        <end position="163"/>
    </location>
</feature>
<evidence type="ECO:0000313" key="2">
    <source>
        <dbReference type="EMBL" id="LAC27166.1"/>
    </source>
</evidence>
<dbReference type="AlphaFoldDB" id="A0A6A7G8D0"/>
<dbReference type="EMBL" id="IACT01008054">
    <property type="protein sequence ID" value="LAC27166.1"/>
    <property type="molecule type" value="mRNA"/>
</dbReference>
<accession>A0A6A7G8D0</accession>
<organism evidence="2">
    <name type="scientific">Hirondellea gigas</name>
    <dbReference type="NCBI Taxonomy" id="1518452"/>
    <lineage>
        <taxon>Eukaryota</taxon>
        <taxon>Metazoa</taxon>
        <taxon>Ecdysozoa</taxon>
        <taxon>Arthropoda</taxon>
        <taxon>Crustacea</taxon>
        <taxon>Multicrustacea</taxon>
        <taxon>Malacostraca</taxon>
        <taxon>Eumalacostraca</taxon>
        <taxon>Peracarida</taxon>
        <taxon>Amphipoda</taxon>
        <taxon>Amphilochidea</taxon>
        <taxon>Lysianassida</taxon>
        <taxon>Lysianassidira</taxon>
        <taxon>Lysianassoidea</taxon>
        <taxon>Lysianassidae</taxon>
        <taxon>Hirondellea</taxon>
    </lineage>
</organism>